<proteinExistence type="predicted"/>
<dbReference type="RefSeq" id="WP_378261350.1">
    <property type="nucleotide sequence ID" value="NZ_JBHSIT010000010.1"/>
</dbReference>
<accession>A0ABV9U604</accession>
<keyword evidence="2" id="KW-1185">Reference proteome</keyword>
<protein>
    <submittedName>
        <fullName evidence="1">Uncharacterized protein</fullName>
    </submittedName>
</protein>
<evidence type="ECO:0000313" key="2">
    <source>
        <dbReference type="Proteomes" id="UP001595872"/>
    </source>
</evidence>
<reference evidence="2" key="1">
    <citation type="journal article" date="2019" name="Int. J. Syst. Evol. Microbiol.">
        <title>The Global Catalogue of Microorganisms (GCM) 10K type strain sequencing project: providing services to taxonomists for standard genome sequencing and annotation.</title>
        <authorList>
            <consortium name="The Broad Institute Genomics Platform"/>
            <consortium name="The Broad Institute Genome Sequencing Center for Infectious Disease"/>
            <person name="Wu L."/>
            <person name="Ma J."/>
        </authorList>
    </citation>
    <scope>NUCLEOTIDE SEQUENCE [LARGE SCALE GENOMIC DNA]</scope>
    <source>
        <strain evidence="2">KLKA75</strain>
    </source>
</reference>
<evidence type="ECO:0000313" key="1">
    <source>
        <dbReference type="EMBL" id="MFC4911942.1"/>
    </source>
</evidence>
<sequence>MTDPDRGWTVFCQEEAAADLHAMPRPLFDAVLRYLIRFATEAGDAIDLGAPPPGSPRDPEHLRYDHTIPGHPVIIEYLVVRDIREFRITTVLWLG</sequence>
<dbReference type="Proteomes" id="UP001595872">
    <property type="component" value="Unassembled WGS sequence"/>
</dbReference>
<gene>
    <name evidence="1" type="ORF">ACFPCY_31865</name>
</gene>
<dbReference type="EMBL" id="JBHSIT010000010">
    <property type="protein sequence ID" value="MFC4911942.1"/>
    <property type="molecule type" value="Genomic_DNA"/>
</dbReference>
<organism evidence="1 2">
    <name type="scientific">Actinomadura gamaensis</name>
    <dbReference type="NCBI Taxonomy" id="1763541"/>
    <lineage>
        <taxon>Bacteria</taxon>
        <taxon>Bacillati</taxon>
        <taxon>Actinomycetota</taxon>
        <taxon>Actinomycetes</taxon>
        <taxon>Streptosporangiales</taxon>
        <taxon>Thermomonosporaceae</taxon>
        <taxon>Actinomadura</taxon>
    </lineage>
</organism>
<name>A0ABV9U604_9ACTN</name>
<comment type="caution">
    <text evidence="1">The sequence shown here is derived from an EMBL/GenBank/DDBJ whole genome shotgun (WGS) entry which is preliminary data.</text>
</comment>